<keyword evidence="2" id="KW-0547">Nucleotide-binding</keyword>
<feature type="compositionally biased region" description="Basic and acidic residues" evidence="4">
    <location>
        <begin position="14"/>
        <end position="28"/>
    </location>
</feature>
<dbReference type="CDD" id="cd03293">
    <property type="entry name" value="ABC_NrtD_SsuB_transporters"/>
    <property type="match status" value="1"/>
</dbReference>
<accession>A0ABQ2LVJ6</accession>
<keyword evidence="7" id="KW-1185">Reference proteome</keyword>
<reference evidence="7" key="1">
    <citation type="journal article" date="2019" name="Int. J. Syst. Evol. Microbiol.">
        <title>The Global Catalogue of Microorganisms (GCM) 10K type strain sequencing project: providing services to taxonomists for standard genome sequencing and annotation.</title>
        <authorList>
            <consortium name="The Broad Institute Genomics Platform"/>
            <consortium name="The Broad Institute Genome Sequencing Center for Infectious Disease"/>
            <person name="Wu L."/>
            <person name="Ma J."/>
        </authorList>
    </citation>
    <scope>NUCLEOTIDE SEQUENCE [LARGE SCALE GENOMIC DNA]</scope>
    <source>
        <strain evidence="7">CGMCC 1.7064</strain>
    </source>
</reference>
<feature type="domain" description="ABC transporter" evidence="5">
    <location>
        <begin position="68"/>
        <end position="301"/>
    </location>
</feature>
<proteinExistence type="predicted"/>
<dbReference type="SMART" id="SM00382">
    <property type="entry name" value="AAA"/>
    <property type="match status" value="1"/>
</dbReference>
<dbReference type="InterPro" id="IPR003593">
    <property type="entry name" value="AAA+_ATPase"/>
</dbReference>
<gene>
    <name evidence="6" type="ORF">GCM10010977_11170</name>
</gene>
<evidence type="ECO:0000259" key="5">
    <source>
        <dbReference type="PROSITE" id="PS50893"/>
    </source>
</evidence>
<protein>
    <recommendedName>
        <fullName evidence="5">ABC transporter domain-containing protein</fullName>
    </recommendedName>
</protein>
<dbReference type="InterPro" id="IPR050166">
    <property type="entry name" value="ABC_transporter_ATP-bind"/>
</dbReference>
<dbReference type="Gene3D" id="3.40.50.300">
    <property type="entry name" value="P-loop containing nucleotide triphosphate hydrolases"/>
    <property type="match status" value="1"/>
</dbReference>
<dbReference type="Proteomes" id="UP000642509">
    <property type="component" value="Unassembled WGS sequence"/>
</dbReference>
<feature type="region of interest" description="Disordered" evidence="4">
    <location>
        <begin position="1"/>
        <end position="53"/>
    </location>
</feature>
<keyword evidence="1" id="KW-0813">Transport</keyword>
<dbReference type="EMBL" id="BMLQ01000003">
    <property type="protein sequence ID" value="GGO43317.1"/>
    <property type="molecule type" value="Genomic_DNA"/>
</dbReference>
<dbReference type="PANTHER" id="PTHR42788:SF13">
    <property type="entry name" value="ALIPHATIC SULFONATES IMPORT ATP-BINDING PROTEIN SSUB"/>
    <property type="match status" value="1"/>
</dbReference>
<feature type="compositionally biased region" description="Polar residues" evidence="4">
    <location>
        <begin position="29"/>
        <end position="43"/>
    </location>
</feature>
<name>A0ABQ2LVJ6_9MICC</name>
<dbReference type="Pfam" id="PF00005">
    <property type="entry name" value="ABC_tran"/>
    <property type="match status" value="1"/>
</dbReference>
<dbReference type="PROSITE" id="PS50893">
    <property type="entry name" value="ABC_TRANSPORTER_2"/>
    <property type="match status" value="1"/>
</dbReference>
<dbReference type="PANTHER" id="PTHR42788">
    <property type="entry name" value="TAURINE IMPORT ATP-BINDING PROTEIN-RELATED"/>
    <property type="match status" value="1"/>
</dbReference>
<evidence type="ECO:0000256" key="1">
    <source>
        <dbReference type="ARBA" id="ARBA00022448"/>
    </source>
</evidence>
<dbReference type="InterPro" id="IPR027417">
    <property type="entry name" value="P-loop_NTPase"/>
</dbReference>
<keyword evidence="3" id="KW-0067">ATP-binding</keyword>
<dbReference type="SUPFAM" id="SSF52540">
    <property type="entry name" value="P-loop containing nucleoside triphosphate hydrolases"/>
    <property type="match status" value="1"/>
</dbReference>
<comment type="caution">
    <text evidence="6">The sequence shown here is derived from an EMBL/GenBank/DDBJ whole genome shotgun (WGS) entry which is preliminary data.</text>
</comment>
<dbReference type="PROSITE" id="PS00211">
    <property type="entry name" value="ABC_TRANSPORTER_1"/>
    <property type="match status" value="1"/>
</dbReference>
<evidence type="ECO:0000256" key="3">
    <source>
        <dbReference type="ARBA" id="ARBA00022840"/>
    </source>
</evidence>
<dbReference type="InterPro" id="IPR003439">
    <property type="entry name" value="ABC_transporter-like_ATP-bd"/>
</dbReference>
<evidence type="ECO:0000256" key="4">
    <source>
        <dbReference type="SAM" id="MobiDB-lite"/>
    </source>
</evidence>
<dbReference type="InterPro" id="IPR017871">
    <property type="entry name" value="ABC_transporter-like_CS"/>
</dbReference>
<evidence type="ECO:0000313" key="7">
    <source>
        <dbReference type="Proteomes" id="UP000642509"/>
    </source>
</evidence>
<evidence type="ECO:0000313" key="6">
    <source>
        <dbReference type="EMBL" id="GGO43317.1"/>
    </source>
</evidence>
<sequence length="330" mass="36015">MRPEPTESVSPHPVHADSSPESHTEKEATMTSDQTSTAGTVISQGGVAETPDGLITVGKTMPDGQAMLSVRNMKKVYHTDGGDIEAVRNLTFDLPQGQLACLVGPSGSGKTTLLKCIAGLLAPSAGEVTLHGKKVTGPPKSMAVVFQEYGRSLFPWMRVRDNVELPLKNAGMDKAKRDELVDNALEAVGLAHVPKSYPWQLSGGMQQRVAIARAVAYQPQVLLMDEPFAAVDAQTRADLEDLVRSVWKKLGVSVLFVTHDIDESVYLGERVIILSSSPTVIQEDVLIDLPDERDQLETRSSQRFSELRHHVYEQIQLAKKGFRPEDAIAR</sequence>
<evidence type="ECO:0000256" key="2">
    <source>
        <dbReference type="ARBA" id="ARBA00022741"/>
    </source>
</evidence>
<organism evidence="6 7">
    <name type="scientific">Citricoccus zhacaiensis</name>
    <dbReference type="NCBI Taxonomy" id="489142"/>
    <lineage>
        <taxon>Bacteria</taxon>
        <taxon>Bacillati</taxon>
        <taxon>Actinomycetota</taxon>
        <taxon>Actinomycetes</taxon>
        <taxon>Micrococcales</taxon>
        <taxon>Micrococcaceae</taxon>
        <taxon>Citricoccus</taxon>
    </lineage>
</organism>